<evidence type="ECO:0000313" key="2">
    <source>
        <dbReference type="Proteomes" id="UP000016927"/>
    </source>
</evidence>
<organism evidence="1 2">
    <name type="scientific">Nosema bombycis (strain CQ1 / CVCC 102059)</name>
    <name type="common">Microsporidian parasite</name>
    <name type="synonym">Pebrine of silkworm</name>
    <dbReference type="NCBI Taxonomy" id="578461"/>
    <lineage>
        <taxon>Eukaryota</taxon>
        <taxon>Fungi</taxon>
        <taxon>Fungi incertae sedis</taxon>
        <taxon>Microsporidia</taxon>
        <taxon>Nosematidae</taxon>
        <taxon>Nosema</taxon>
    </lineage>
</organism>
<evidence type="ECO:0000313" key="1">
    <source>
        <dbReference type="EMBL" id="EOB14078.1"/>
    </source>
</evidence>
<dbReference type="AlphaFoldDB" id="R0MMI7"/>
<name>R0MMI7_NOSB1</name>
<proteinExistence type="predicted"/>
<gene>
    <name evidence="1" type="ORF">NBO_41g0052</name>
</gene>
<dbReference type="VEuPathDB" id="MicrosporidiaDB:NBO_41g0052"/>
<dbReference type="OrthoDB" id="2201032at2759"/>
<reference evidence="1 2" key="1">
    <citation type="journal article" date="2013" name="BMC Genomics">
        <title>Comparative genomics of parasitic silkworm microsporidia reveal an association between genome expansion and host adaptation.</title>
        <authorList>
            <person name="Pan G."/>
            <person name="Xu J."/>
            <person name="Li T."/>
            <person name="Xia Q."/>
            <person name="Liu S.L."/>
            <person name="Zhang G."/>
            <person name="Li S."/>
            <person name="Li C."/>
            <person name="Liu H."/>
            <person name="Yang L."/>
            <person name="Liu T."/>
            <person name="Zhang X."/>
            <person name="Wu Z."/>
            <person name="Fan W."/>
            <person name="Dang X."/>
            <person name="Xiang H."/>
            <person name="Tao M."/>
            <person name="Li Y."/>
            <person name="Hu J."/>
            <person name="Li Z."/>
            <person name="Lin L."/>
            <person name="Luo J."/>
            <person name="Geng L."/>
            <person name="Wang L."/>
            <person name="Long M."/>
            <person name="Wan Y."/>
            <person name="He N."/>
            <person name="Zhang Z."/>
            <person name="Lu C."/>
            <person name="Keeling P.J."/>
            <person name="Wang J."/>
            <person name="Xiang Z."/>
            <person name="Zhou Z."/>
        </authorList>
    </citation>
    <scope>NUCLEOTIDE SEQUENCE [LARGE SCALE GENOMIC DNA]</scope>
    <source>
        <strain evidence="2">CQ1 / CVCC 102059</strain>
    </source>
</reference>
<accession>R0MMI7</accession>
<dbReference type="Proteomes" id="UP000016927">
    <property type="component" value="Unassembled WGS sequence"/>
</dbReference>
<keyword evidence="2" id="KW-1185">Reference proteome</keyword>
<dbReference type="EMBL" id="KB908949">
    <property type="protein sequence ID" value="EOB14078.1"/>
    <property type="molecule type" value="Genomic_DNA"/>
</dbReference>
<protein>
    <submittedName>
        <fullName evidence="1">Uncharacterized protein</fullName>
    </submittedName>
</protein>
<dbReference type="HOGENOM" id="CLU_3087827_0_0_1"/>
<sequence length="52" mass="6474">MEKQNNFDEIRKKMEDFLTKDHYLNTPNQHTKFWKSVADEHVKRVDRNKNIR</sequence>